<dbReference type="PROSITE" id="PS50943">
    <property type="entry name" value="HTH_CROC1"/>
    <property type="match status" value="1"/>
</dbReference>
<dbReference type="Gene3D" id="1.10.10.2910">
    <property type="match status" value="1"/>
</dbReference>
<accession>A0ABW5MRK5</accession>
<sequence>MNINYRQLIFAREYRGLTQTELACKIDGLSQSNLSKFEKGVETLSEELIEKIILFLDFPKGFFSKRISTVIENAHYRKRSGITKKLKTEFEYSTKLVGYIVDSMAESIQWPEFKLKTFDLEEGFSPEYAAQHTRKMLNLKADEPVRNIFHLLEQSGILIVEISADMKFDAVTIQTDEGYPVIILNKHYPNDRKRYNLGHELGHLIMHVIGNIAIPESRNNTKQKESEANRFAAEFLMPSESIRNSLKGLRLSYLAELKRYWLTSMSSIIRRAKDLDCITEDRYKYLNMEFSRRGFRKNEGLNVFIDSPVAFYKGYDLHKTDLEYSDKELSDAFCLPQSIIEDFCTVKPSNGKLRLIL</sequence>
<evidence type="ECO:0000313" key="3">
    <source>
        <dbReference type="EMBL" id="MFD2585912.1"/>
    </source>
</evidence>
<comment type="similarity">
    <text evidence="1">Belongs to the short-chain fatty acyl-CoA assimilation regulator (ScfR) family.</text>
</comment>
<proteinExistence type="inferred from homology"/>
<organism evidence="3 4">
    <name type="scientific">Croceitalea marina</name>
    <dbReference type="NCBI Taxonomy" id="1775166"/>
    <lineage>
        <taxon>Bacteria</taxon>
        <taxon>Pseudomonadati</taxon>
        <taxon>Bacteroidota</taxon>
        <taxon>Flavobacteriia</taxon>
        <taxon>Flavobacteriales</taxon>
        <taxon>Flavobacteriaceae</taxon>
        <taxon>Croceitalea</taxon>
    </lineage>
</organism>
<protein>
    <submittedName>
        <fullName evidence="3">XRE family transcriptional regulator</fullName>
    </submittedName>
</protein>
<reference evidence="4" key="1">
    <citation type="journal article" date="2019" name="Int. J. Syst. Evol. Microbiol.">
        <title>The Global Catalogue of Microorganisms (GCM) 10K type strain sequencing project: providing services to taxonomists for standard genome sequencing and annotation.</title>
        <authorList>
            <consortium name="The Broad Institute Genomics Platform"/>
            <consortium name="The Broad Institute Genome Sequencing Center for Infectious Disease"/>
            <person name="Wu L."/>
            <person name="Ma J."/>
        </authorList>
    </citation>
    <scope>NUCLEOTIDE SEQUENCE [LARGE SCALE GENOMIC DNA]</scope>
    <source>
        <strain evidence="4">KCTC 52368</strain>
    </source>
</reference>
<dbReference type="RefSeq" id="WP_377765468.1">
    <property type="nucleotide sequence ID" value="NZ_JBHULB010000006.1"/>
</dbReference>
<dbReference type="Pfam" id="PF01381">
    <property type="entry name" value="HTH_3"/>
    <property type="match status" value="1"/>
</dbReference>
<dbReference type="CDD" id="cd00093">
    <property type="entry name" value="HTH_XRE"/>
    <property type="match status" value="1"/>
</dbReference>
<dbReference type="EMBL" id="JBHULB010000006">
    <property type="protein sequence ID" value="MFD2585912.1"/>
    <property type="molecule type" value="Genomic_DNA"/>
</dbReference>
<dbReference type="InterPro" id="IPR010982">
    <property type="entry name" value="Lambda_DNA-bd_dom_sf"/>
</dbReference>
<dbReference type="SUPFAM" id="SSF47413">
    <property type="entry name" value="lambda repressor-like DNA-binding domains"/>
    <property type="match status" value="1"/>
</dbReference>
<feature type="domain" description="HTH cro/C1-type" evidence="2">
    <location>
        <begin position="8"/>
        <end position="63"/>
    </location>
</feature>
<dbReference type="PANTHER" id="PTHR43236:SF1">
    <property type="entry name" value="BLL7220 PROTEIN"/>
    <property type="match status" value="1"/>
</dbReference>
<gene>
    <name evidence="3" type="ORF">ACFSQJ_03155</name>
</gene>
<dbReference type="InterPro" id="IPR010359">
    <property type="entry name" value="IrrE_HExxH"/>
</dbReference>
<dbReference type="Proteomes" id="UP001597526">
    <property type="component" value="Unassembled WGS sequence"/>
</dbReference>
<dbReference type="Gene3D" id="1.10.260.40">
    <property type="entry name" value="lambda repressor-like DNA-binding domains"/>
    <property type="match status" value="1"/>
</dbReference>
<keyword evidence="4" id="KW-1185">Reference proteome</keyword>
<evidence type="ECO:0000313" key="4">
    <source>
        <dbReference type="Proteomes" id="UP001597526"/>
    </source>
</evidence>
<name>A0ABW5MRK5_9FLAO</name>
<evidence type="ECO:0000259" key="2">
    <source>
        <dbReference type="PROSITE" id="PS50943"/>
    </source>
</evidence>
<dbReference type="Pfam" id="PF06114">
    <property type="entry name" value="Peptidase_M78"/>
    <property type="match status" value="1"/>
</dbReference>
<dbReference type="PANTHER" id="PTHR43236">
    <property type="entry name" value="ANTITOXIN HIGA1"/>
    <property type="match status" value="1"/>
</dbReference>
<dbReference type="InterPro" id="IPR001387">
    <property type="entry name" value="Cro/C1-type_HTH"/>
</dbReference>
<dbReference type="InterPro" id="IPR052345">
    <property type="entry name" value="Rad_response_metalloprotease"/>
</dbReference>
<evidence type="ECO:0000256" key="1">
    <source>
        <dbReference type="ARBA" id="ARBA00007227"/>
    </source>
</evidence>
<comment type="caution">
    <text evidence="3">The sequence shown here is derived from an EMBL/GenBank/DDBJ whole genome shotgun (WGS) entry which is preliminary data.</text>
</comment>
<dbReference type="SMART" id="SM00530">
    <property type="entry name" value="HTH_XRE"/>
    <property type="match status" value="1"/>
</dbReference>